<reference evidence="8" key="1">
    <citation type="journal article" date="2014" name="Proc. Natl. Acad. Sci. U.S.A.">
        <title>Extensive sampling of basidiomycete genomes demonstrates inadequacy of the white-rot/brown-rot paradigm for wood decay fungi.</title>
        <authorList>
            <person name="Riley R."/>
            <person name="Salamov A.A."/>
            <person name="Brown D.W."/>
            <person name="Nagy L.G."/>
            <person name="Floudas D."/>
            <person name="Held B.W."/>
            <person name="Levasseur A."/>
            <person name="Lombard V."/>
            <person name="Morin E."/>
            <person name="Otillar R."/>
            <person name="Lindquist E.A."/>
            <person name="Sun H."/>
            <person name="LaButti K.M."/>
            <person name="Schmutz J."/>
            <person name="Jabbour D."/>
            <person name="Luo H."/>
            <person name="Baker S.E."/>
            <person name="Pisabarro A.G."/>
            <person name="Walton J.D."/>
            <person name="Blanchette R.A."/>
            <person name="Henrissat B."/>
            <person name="Martin F."/>
            <person name="Cullen D."/>
            <person name="Hibbett D.S."/>
            <person name="Grigoriev I.V."/>
        </authorList>
    </citation>
    <scope>NUCLEOTIDE SEQUENCE [LARGE SCALE GENOMIC DNA]</scope>
    <source>
        <strain evidence="8">PC15</strain>
    </source>
</reference>
<comment type="catalytic activity">
    <reaction evidence="1">
        <text>All bonds known to be hydrolyzed by this endopeptidase have arginine in P1 and an acidic residue in P4. P6 is often occupied by an acidic residue or by a hydroxy-amino-acid residue, the phosphorylation of which enhances cleavage.</text>
        <dbReference type="EC" id="3.4.22.49"/>
    </reaction>
</comment>
<feature type="region of interest" description="Disordered" evidence="5">
    <location>
        <begin position="1150"/>
        <end position="1200"/>
    </location>
</feature>
<feature type="compositionally biased region" description="Polar residues" evidence="5">
    <location>
        <begin position="1158"/>
        <end position="1178"/>
    </location>
</feature>
<dbReference type="GO" id="GO:0044732">
    <property type="term" value="C:mitotic spindle pole body"/>
    <property type="evidence" value="ECO:0007669"/>
    <property type="project" value="TreeGrafter"/>
</dbReference>
<dbReference type="EC" id="3.4.22.49" evidence="2"/>
<dbReference type="GO" id="GO:0051307">
    <property type="term" value="P:meiotic chromosome separation"/>
    <property type="evidence" value="ECO:0007669"/>
    <property type="project" value="TreeGrafter"/>
</dbReference>
<feature type="compositionally biased region" description="Low complexity" evidence="5">
    <location>
        <begin position="15"/>
        <end position="30"/>
    </location>
</feature>
<accession>A0A067NUU8</accession>
<dbReference type="PROSITE" id="PS51700">
    <property type="entry name" value="SEPARIN"/>
    <property type="match status" value="1"/>
</dbReference>
<feature type="compositionally biased region" description="Basic residues" evidence="5">
    <location>
        <begin position="894"/>
        <end position="909"/>
    </location>
</feature>
<dbReference type="InterPro" id="IPR030397">
    <property type="entry name" value="SEPARIN_core_dom"/>
</dbReference>
<dbReference type="GO" id="GO:0072686">
    <property type="term" value="C:mitotic spindle"/>
    <property type="evidence" value="ECO:0007669"/>
    <property type="project" value="TreeGrafter"/>
</dbReference>
<dbReference type="Gene3D" id="1.25.40.10">
    <property type="entry name" value="Tetratricopeptide repeat domain"/>
    <property type="match status" value="1"/>
</dbReference>
<gene>
    <name evidence="7" type="ORF">PLEOSDRAFT_1035141</name>
</gene>
<evidence type="ECO:0000256" key="4">
    <source>
        <dbReference type="ARBA" id="ARBA00022829"/>
    </source>
</evidence>
<evidence type="ECO:0000256" key="2">
    <source>
        <dbReference type="ARBA" id="ARBA00012489"/>
    </source>
</evidence>
<sequence length="2112" mass="233204">MSRLASTRRIASKLPSADASKSAANSKPPSTLDQLTSELAGLRIADKKGKQRQASDSEISPEARKVQAMKGVNASSQSLSKFAQSGWKRSKPSRGTSLSDVKKCITEATKALTYLRVLDEGNLDIEKSASSVVGKLISMEMFDESLSMLSDMHSRLNTLVDPRIMKISPEPGQSHLLSISLPESTHLPGSSTLTLLSTYFLHVVTALLHHSSNIQALMSHFAGPSSLLAWAPQLHGAVDAKHLDTIMTRTYTTLVKSQPANLSPGVTFTLRCHGLACLIYTSPQTISPDTFWDQAVKYAGSLLKSAGQDEDTVSLISGSFEDLMSRVDVWKQGASFTKSSQFIAFCECWTAVAKRAGKVEVMARVGEIISRASAHSDPSTPSTHGAQASVASPSNHRIAAASLCALLSQTEVTLQQGNGISPGAVVLVEKLILDLSNASYIWSSVVPSAELEAVGKAHRALERVRRTSIKLFEDAKLDVALRDALKRLQSSIDVTLDSYTQILDSLFILARTTLDIRNAHTHGDAYDYLQRAATILNIAGPPSSSTTIDRPNLLRCISGAFHNLAGTLYNAERYGAAIRFLTRACELGTRALAWRREQVPQSGEKKEVDQSWRQLEEQLYRRWELLGVCHCKIGDHLAGYRAFLEAIRSFPFSATNLGPLSDKQSIATIFGTSGSLRQLAVLVDRATYMGTCELFIQPPQVSLLHAFDDDEHQDPRVKGALLEHQLTSISPNRSKEGVLAVMRQLLRDLLDLYDAASMPIRRTRTLVQCLEVAYYDVSTATFEQCAFASYIEVVESVQEMLGRQDVGNDQALVHCKGVLQASAHAWAAIHAHRGAAPSQISQATFHANEACSALASIITTASRKSFGSARKSSSAAIRRVSSPKVFKKLPSPKAPRKAPPKRTVPRKPLKVLPKMGRTASSLQPNGVPQTPKARNTEGTNPPTISTTEAPIALAAATTSPPKQRASEELLGLIDAMSCMLGFIGLTLTKIRTLIALRRLTDSQSGYDALSDVYVSASTELAVEYVNLGKMKKAATIHRQVLNVIQTGSASAVSRAKFFLRYAQALALCENTSSSTEAYAQAMESSNEFPMEEKGMSSSQRIHMRVTQLEAAAMATRTFAVIQYSKADVPLALDSLLQSVRLYNRALESMARLSPSPGPSTSGDANPFEDTSQRTSSPHEQAMERVNRHEVPPATPSRRSVMKGSEWGVADGLFNTFFALVDAYSSRGSPREALFFAEQAHDLADSLNAPLYASRALARMGEILIYQGRYQKGFDNVSEAGKLLADMQCADVVDIDRLHAEWYRRTSPGQNAKELYERAKSALEGLDRAYGAYDSGSVSMHNKLQHTDFVYRPRRSSLSMVAKERIAPVLFARLLSQYIWILRDDDAVEKEALLDTFLSLPPSPSVKAEQAALVAKLTMHNVYERFGMDMFLSSITESTIAIPMSMSRPEGVTPSITHDIPGLLEKASQMYWSELDLISTQGEVPKVRNAAVSLAMIQALQTSLGKNGAAASNILVNLLDATTAISLHREMLDVVRHKFDQLRSTNDLQWPSTERPTGAKVAVPRFSLDDADGDSEDEAVEDQATKEYWEALRSHHQDQSLDLTTLSTSRSTELPPNWTIVHICITEDRSTLFITRQNCGPDQPKPLVFCVPMQGRRENDGDEDEEHLSFDDALNELSQIITLSDKGTRDAAHINRDDMVGREQWWKERKELDTRLKELLSNIEFCWLGAFKTILNQNPRLGSDDLKALGMQFERIFQTGLHLQDKTKPRSKGKKQKASAKPAHHFTIDDALLECFSTLSPKCRDEELEDLVYFILDLYQFHGVPVATAEVDVTQVVVDLRGVFEDHAQRMAQQKKSAPRQKPKLGDDEHMFLILDKNLQGIPWESIPVLRGRSVSRIPSMQFLLDRVRFANMRRPGHSKKFVDPRQTYYVLNPSGDLTKTEDRFKDWLDEMKRDAGWDGVVGHRPSEQQFLDALSRNELLIYFGHGGGEQYARSHKIRHLKKCAATMLWGCSSGALKDMGDFDRVGTPYNYMLAGCPTLVANLWDVTDRDIDKFSQAVFDKLRLNSQDVKSWKSDDDEGCSLVTAVAEAREVCKLKYLTGAAAVVYGVPFYL</sequence>
<keyword evidence="3" id="KW-0378">Hydrolase</keyword>
<dbReference type="PANTHER" id="PTHR12792">
    <property type="entry name" value="EXTRA SPINDLE POLES 1-RELATED"/>
    <property type="match status" value="1"/>
</dbReference>
<feature type="region of interest" description="Disordered" evidence="5">
    <location>
        <begin position="868"/>
        <end position="945"/>
    </location>
</feature>
<dbReference type="EMBL" id="KL198005">
    <property type="protein sequence ID" value="KDQ31818.1"/>
    <property type="molecule type" value="Genomic_DNA"/>
</dbReference>
<proteinExistence type="predicted"/>
<feature type="compositionally biased region" description="Polar residues" evidence="5">
    <location>
        <begin position="918"/>
        <end position="945"/>
    </location>
</feature>
<feature type="compositionally biased region" description="Basic and acidic residues" evidence="5">
    <location>
        <begin position="1180"/>
        <end position="1190"/>
    </location>
</feature>
<evidence type="ECO:0000256" key="3">
    <source>
        <dbReference type="ARBA" id="ARBA00022801"/>
    </source>
</evidence>
<dbReference type="Pfam" id="PF03568">
    <property type="entry name" value="Separin_C"/>
    <property type="match status" value="1"/>
</dbReference>
<dbReference type="PANTHER" id="PTHR12792:SF0">
    <property type="entry name" value="SEPARIN"/>
    <property type="match status" value="1"/>
</dbReference>
<dbReference type="SMART" id="SM00028">
    <property type="entry name" value="TPR"/>
    <property type="match status" value="5"/>
</dbReference>
<feature type="domain" description="Peptidase C50" evidence="6">
    <location>
        <begin position="1924"/>
        <end position="2022"/>
    </location>
</feature>
<dbReference type="GO" id="GO:0006508">
    <property type="term" value="P:proteolysis"/>
    <property type="evidence" value="ECO:0007669"/>
    <property type="project" value="InterPro"/>
</dbReference>
<keyword evidence="4" id="KW-0159">Chromosome partition</keyword>
<organism evidence="7 8">
    <name type="scientific">Pleurotus ostreatus (strain PC15)</name>
    <name type="common">Oyster mushroom</name>
    <dbReference type="NCBI Taxonomy" id="1137138"/>
    <lineage>
        <taxon>Eukaryota</taxon>
        <taxon>Fungi</taxon>
        <taxon>Dikarya</taxon>
        <taxon>Basidiomycota</taxon>
        <taxon>Agaricomycotina</taxon>
        <taxon>Agaricomycetes</taxon>
        <taxon>Agaricomycetidae</taxon>
        <taxon>Agaricales</taxon>
        <taxon>Pleurotineae</taxon>
        <taxon>Pleurotaceae</taxon>
        <taxon>Pleurotus</taxon>
    </lineage>
</organism>
<dbReference type="STRING" id="1137138.A0A067NUU8"/>
<dbReference type="InParanoid" id="A0A067NUU8"/>
<dbReference type="OrthoDB" id="10255632at2759"/>
<evidence type="ECO:0000256" key="5">
    <source>
        <dbReference type="SAM" id="MobiDB-lite"/>
    </source>
</evidence>
<evidence type="ECO:0000259" key="6">
    <source>
        <dbReference type="PROSITE" id="PS51700"/>
    </source>
</evidence>
<dbReference type="InterPro" id="IPR005314">
    <property type="entry name" value="Peptidase_C50"/>
</dbReference>
<dbReference type="Proteomes" id="UP000027073">
    <property type="component" value="Unassembled WGS sequence"/>
</dbReference>
<name>A0A067NUU8_PLEO1</name>
<feature type="region of interest" description="Disordered" evidence="5">
    <location>
        <begin position="1"/>
        <end position="63"/>
    </location>
</feature>
<evidence type="ECO:0000313" key="7">
    <source>
        <dbReference type="EMBL" id="KDQ31818.1"/>
    </source>
</evidence>
<dbReference type="InterPro" id="IPR019734">
    <property type="entry name" value="TPR_rpt"/>
</dbReference>
<evidence type="ECO:0000313" key="8">
    <source>
        <dbReference type="Proteomes" id="UP000027073"/>
    </source>
</evidence>
<dbReference type="InterPro" id="IPR011990">
    <property type="entry name" value="TPR-like_helical_dom_sf"/>
</dbReference>
<evidence type="ECO:0000256" key="1">
    <source>
        <dbReference type="ARBA" id="ARBA00000451"/>
    </source>
</evidence>
<dbReference type="GO" id="GO:0005634">
    <property type="term" value="C:nucleus"/>
    <property type="evidence" value="ECO:0007669"/>
    <property type="project" value="InterPro"/>
</dbReference>
<feature type="compositionally biased region" description="Low complexity" evidence="5">
    <location>
        <begin position="868"/>
        <end position="882"/>
    </location>
</feature>
<dbReference type="GO" id="GO:0004197">
    <property type="term" value="F:cysteine-type endopeptidase activity"/>
    <property type="evidence" value="ECO:0007669"/>
    <property type="project" value="InterPro"/>
</dbReference>
<dbReference type="GO" id="GO:0005737">
    <property type="term" value="C:cytoplasm"/>
    <property type="evidence" value="ECO:0007669"/>
    <property type="project" value="TreeGrafter"/>
</dbReference>
<dbReference type="SUPFAM" id="SSF48452">
    <property type="entry name" value="TPR-like"/>
    <property type="match status" value="2"/>
</dbReference>
<dbReference type="HOGENOM" id="CLU_000777_0_0_1"/>
<protein>
    <recommendedName>
        <fullName evidence="2">separase</fullName>
        <ecNumber evidence="2">3.4.22.49</ecNumber>
    </recommendedName>
</protein>
<dbReference type="VEuPathDB" id="FungiDB:PLEOSDRAFT_1035141"/>